<dbReference type="PROSITE" id="PS51371">
    <property type="entry name" value="CBS"/>
    <property type="match status" value="1"/>
</dbReference>
<organism evidence="4 5">
    <name type="scientific">Parashewanella curva</name>
    <dbReference type="NCBI Taxonomy" id="2338552"/>
    <lineage>
        <taxon>Bacteria</taxon>
        <taxon>Pseudomonadati</taxon>
        <taxon>Pseudomonadota</taxon>
        <taxon>Gammaproteobacteria</taxon>
        <taxon>Alteromonadales</taxon>
        <taxon>Shewanellaceae</taxon>
        <taxon>Parashewanella</taxon>
    </lineage>
</organism>
<dbReference type="InterPro" id="IPR051257">
    <property type="entry name" value="Diverse_CBS-Domain"/>
</dbReference>
<dbReference type="Pfam" id="PF00571">
    <property type="entry name" value="CBS"/>
    <property type="match status" value="1"/>
</dbReference>
<evidence type="ECO:0000313" key="5">
    <source>
        <dbReference type="Proteomes" id="UP000281474"/>
    </source>
</evidence>
<dbReference type="PANTHER" id="PTHR43080">
    <property type="entry name" value="CBS DOMAIN-CONTAINING PROTEIN CBSX3, MITOCHONDRIAL"/>
    <property type="match status" value="1"/>
</dbReference>
<dbReference type="RefSeq" id="WP_121840021.1">
    <property type="nucleotide sequence ID" value="NZ_ML014810.1"/>
</dbReference>
<feature type="domain" description="CBS" evidence="3">
    <location>
        <begin position="79"/>
        <end position="133"/>
    </location>
</feature>
<dbReference type="OrthoDB" id="9771532at2"/>
<evidence type="ECO:0000256" key="1">
    <source>
        <dbReference type="ARBA" id="ARBA00023122"/>
    </source>
</evidence>
<keyword evidence="1 2" id="KW-0129">CBS domain</keyword>
<dbReference type="SMART" id="SM00116">
    <property type="entry name" value="CBS"/>
    <property type="match status" value="2"/>
</dbReference>
<reference evidence="4 5" key="1">
    <citation type="submission" date="2018-09" db="EMBL/GenBank/DDBJ databases">
        <title>Phylogeny of the Shewanellaceae, and recommendation for two new genera, Pseudoshewanella and Parashewanella.</title>
        <authorList>
            <person name="Wang G."/>
        </authorList>
    </citation>
    <scope>NUCLEOTIDE SEQUENCE [LARGE SCALE GENOMIC DNA]</scope>
    <source>
        <strain evidence="4 5">C51</strain>
    </source>
</reference>
<protein>
    <submittedName>
        <fullName evidence="4">CBS domain-containing protein</fullName>
    </submittedName>
</protein>
<dbReference type="PANTHER" id="PTHR43080:SF2">
    <property type="entry name" value="CBS DOMAIN-CONTAINING PROTEIN"/>
    <property type="match status" value="1"/>
</dbReference>
<dbReference type="AlphaFoldDB" id="A0A3L8PTB2"/>
<dbReference type="EMBL" id="QZEI01000061">
    <property type="protein sequence ID" value="RLV58645.1"/>
    <property type="molecule type" value="Genomic_DNA"/>
</dbReference>
<dbReference type="Proteomes" id="UP000281474">
    <property type="component" value="Unassembled WGS sequence"/>
</dbReference>
<dbReference type="InterPro" id="IPR046342">
    <property type="entry name" value="CBS_dom_sf"/>
</dbReference>
<dbReference type="InterPro" id="IPR000644">
    <property type="entry name" value="CBS_dom"/>
</dbReference>
<accession>A0A3L8PTB2</accession>
<dbReference type="Gene3D" id="3.10.580.10">
    <property type="entry name" value="CBS-domain"/>
    <property type="match status" value="1"/>
</dbReference>
<gene>
    <name evidence="4" type="ORF">D5018_16110</name>
</gene>
<evidence type="ECO:0000259" key="3">
    <source>
        <dbReference type="PROSITE" id="PS51371"/>
    </source>
</evidence>
<sequence>MSSPVVTNKSVMTQNFAMVDGLKTVSEAIEIAMANKVEVLFVNKRHENDEYGMLLMSDIASKVVAQDKAADRVNVYEIMTKPVVFVRPDMDIRYTARLFDSLGITRSPVIENQDILGLITYNDIVFKGMLNKS</sequence>
<comment type="caution">
    <text evidence="4">The sequence shown here is derived from an EMBL/GenBank/DDBJ whole genome shotgun (WGS) entry which is preliminary data.</text>
</comment>
<name>A0A3L8PTB2_9GAMM</name>
<keyword evidence="5" id="KW-1185">Reference proteome</keyword>
<evidence type="ECO:0000256" key="2">
    <source>
        <dbReference type="PROSITE-ProRule" id="PRU00703"/>
    </source>
</evidence>
<proteinExistence type="predicted"/>
<evidence type="ECO:0000313" key="4">
    <source>
        <dbReference type="EMBL" id="RLV58645.1"/>
    </source>
</evidence>
<dbReference type="SUPFAM" id="SSF54631">
    <property type="entry name" value="CBS-domain pair"/>
    <property type="match status" value="1"/>
</dbReference>